<evidence type="ECO:0000313" key="3">
    <source>
        <dbReference type="Proteomes" id="UP000001075"/>
    </source>
</evidence>
<proteinExistence type="predicted"/>
<organism evidence="2 3">
    <name type="scientific">Cricetulus griseus</name>
    <name type="common">Chinese hamster</name>
    <name type="synonym">Cricetulus barabensis griseus</name>
    <dbReference type="NCBI Taxonomy" id="10029"/>
    <lineage>
        <taxon>Eukaryota</taxon>
        <taxon>Metazoa</taxon>
        <taxon>Chordata</taxon>
        <taxon>Craniata</taxon>
        <taxon>Vertebrata</taxon>
        <taxon>Euteleostomi</taxon>
        <taxon>Mammalia</taxon>
        <taxon>Eutheria</taxon>
        <taxon>Euarchontoglires</taxon>
        <taxon>Glires</taxon>
        <taxon>Rodentia</taxon>
        <taxon>Myomorpha</taxon>
        <taxon>Muroidea</taxon>
        <taxon>Cricetidae</taxon>
        <taxon>Cricetinae</taxon>
        <taxon>Cricetulus</taxon>
    </lineage>
</organism>
<feature type="region of interest" description="Disordered" evidence="1">
    <location>
        <begin position="1"/>
        <end position="28"/>
    </location>
</feature>
<accession>G3IBP4</accession>
<gene>
    <name evidence="2" type="ORF">I79_021075</name>
</gene>
<dbReference type="InParanoid" id="G3IBP4"/>
<evidence type="ECO:0000313" key="2">
    <source>
        <dbReference type="EMBL" id="EGW13014.1"/>
    </source>
</evidence>
<evidence type="ECO:0000256" key="1">
    <source>
        <dbReference type="SAM" id="MobiDB-lite"/>
    </source>
</evidence>
<dbReference type="Proteomes" id="UP000001075">
    <property type="component" value="Unassembled WGS sequence"/>
</dbReference>
<reference evidence="3" key="1">
    <citation type="journal article" date="2011" name="Nat. Biotechnol.">
        <title>The genomic sequence of the Chinese hamster ovary (CHO)-K1 cell line.</title>
        <authorList>
            <person name="Xu X."/>
            <person name="Nagarajan H."/>
            <person name="Lewis N.E."/>
            <person name="Pan S."/>
            <person name="Cai Z."/>
            <person name="Liu X."/>
            <person name="Chen W."/>
            <person name="Xie M."/>
            <person name="Wang W."/>
            <person name="Hammond S."/>
            <person name="Andersen M.R."/>
            <person name="Neff N."/>
            <person name="Passarelli B."/>
            <person name="Koh W."/>
            <person name="Fan H.C."/>
            <person name="Wang J."/>
            <person name="Gui Y."/>
            <person name="Lee K.H."/>
            <person name="Betenbaugh M.J."/>
            <person name="Quake S.R."/>
            <person name="Famili I."/>
            <person name="Palsson B.O."/>
            <person name="Wang J."/>
        </authorList>
    </citation>
    <scope>NUCLEOTIDE SEQUENCE [LARGE SCALE GENOMIC DNA]</scope>
    <source>
        <strain evidence="3">CHO K1 cell line</strain>
    </source>
</reference>
<sequence length="62" mass="6803">MAGVLSRDTPDIESQWPRSSEFRGVDSRGTKRFLPTHATLYLLLCPLRAVGGHPSSVPTYSS</sequence>
<dbReference type="EMBL" id="JH001841">
    <property type="protein sequence ID" value="EGW13014.1"/>
    <property type="molecule type" value="Genomic_DNA"/>
</dbReference>
<protein>
    <submittedName>
        <fullName evidence="2">Uncharacterized protein</fullName>
    </submittedName>
</protein>
<dbReference type="AlphaFoldDB" id="G3IBP4"/>
<name>G3IBP4_CRIGR</name>